<name>V6TX41_GIAIN</name>
<dbReference type="PANTHER" id="PTHR34707">
    <property type="entry name" value="VIMENTIN-TYPE INTERMEDIATE FILAMENT-ASSOCIATED COILED-COIL PROTEIN"/>
    <property type="match status" value="1"/>
</dbReference>
<feature type="coiled-coil region" evidence="1">
    <location>
        <begin position="410"/>
        <end position="440"/>
    </location>
</feature>
<dbReference type="VEuPathDB" id="GiardiaDB:GL50803_0013475"/>
<dbReference type="AlphaFoldDB" id="V6TX41"/>
<reference evidence="2 3" key="2">
    <citation type="journal article" date="2013" name="Genome Biol. Evol.">
        <title>Genome sequencing of Giardia lamblia genotypes A2 and B isolates (DH and GS) and comparative analysis with the genomes of genotypes A1 and E (WB and Pig).</title>
        <authorList>
            <person name="Adam R.D."/>
            <person name="Dahlstrom E.W."/>
            <person name="Martens C.A."/>
            <person name="Bruno D.P."/>
            <person name="Barbian K.D."/>
            <person name="Ricklefs S.M."/>
            <person name="Hernandez M.M."/>
            <person name="Narla N.P."/>
            <person name="Patel R.B."/>
            <person name="Porcella S.F."/>
            <person name="Nash T.E."/>
        </authorList>
    </citation>
    <scope>NUCLEOTIDE SEQUENCE [LARGE SCALE GENOMIC DNA]</scope>
    <source>
        <strain evidence="2 3">GS</strain>
    </source>
</reference>
<dbReference type="EMBL" id="AHHH01000046">
    <property type="protein sequence ID" value="ESU43523.1"/>
    <property type="molecule type" value="Genomic_DNA"/>
</dbReference>
<dbReference type="VEuPathDB" id="GiardiaDB:DHA2_151304"/>
<evidence type="ECO:0000313" key="2">
    <source>
        <dbReference type="EMBL" id="ESU43523.1"/>
    </source>
</evidence>
<accession>V6TX41</accession>
<feature type="non-terminal residue" evidence="2">
    <location>
        <position position="1"/>
    </location>
</feature>
<comment type="caution">
    <text evidence="2">The sequence shown here is derived from an EMBL/GenBank/DDBJ whole genome shotgun (WGS) entry which is preliminary data.</text>
</comment>
<gene>
    <name evidence="2" type="ORF">GSB_151937</name>
</gene>
<keyword evidence="1" id="KW-0175">Coiled coil</keyword>
<dbReference type="Gene3D" id="6.10.140.910">
    <property type="match status" value="1"/>
</dbReference>
<dbReference type="VEuPathDB" id="GiardiaDB:QR46_0295"/>
<dbReference type="OrthoDB" id="10358666at2759"/>
<evidence type="ECO:0000256" key="1">
    <source>
        <dbReference type="SAM" id="Coils"/>
    </source>
</evidence>
<sequence length="445" mass="49683">AQAKAADERLADARAKIAELEARAATDTEALAKAAEKFHATAQGGDEAVQRLEAEVCAAEAERDEARAALDKALDEAAALEAEHKNLEAERDALAAQLAEAQDALQTARDQLAAAEDRVSALTENLGAMNDAKAQIREMQDTIPDLRQAIRQHQEEIIQLQQTIVASQTATTHDSETGKEFLDGLIKSRAILSSLDSKIDSAALNEELTTLKREIDRLQYLAHEDLGLRDETVSQSIDNLVLLLNSRNIEVERKVSEISRLKEEIRMLEERIQAKDNKILEYKDALNERLDWTYNSDPGEETLALRDEVQKLTDDLHYTEDELARVITAVGQLEHALTKLREANIEKNSELVRLRNLLHENNINFALNTSASDSRINTSLQQLSELKNDLYAKSKEVESSIIGKDSYITSQEATSLKEELSRLKKELAEKDYIIAELQKAKLPET</sequence>
<proteinExistence type="predicted"/>
<dbReference type="VEuPathDB" id="GiardiaDB:GL50581_4388"/>
<organism evidence="2 3">
    <name type="scientific">Giardia intestinalis</name>
    <name type="common">Giardia lamblia</name>
    <dbReference type="NCBI Taxonomy" id="5741"/>
    <lineage>
        <taxon>Eukaryota</taxon>
        <taxon>Metamonada</taxon>
        <taxon>Diplomonadida</taxon>
        <taxon>Hexamitidae</taxon>
        <taxon>Giardiinae</taxon>
        <taxon>Giardia</taxon>
    </lineage>
</organism>
<feature type="coiled-coil region" evidence="1">
    <location>
        <begin position="3"/>
        <end position="37"/>
    </location>
</feature>
<protein>
    <submittedName>
        <fullName evidence="2">Uncharacterized protein</fullName>
    </submittedName>
</protein>
<dbReference type="GO" id="GO:0045098">
    <property type="term" value="C:type III intermediate filament"/>
    <property type="evidence" value="ECO:0007669"/>
    <property type="project" value="TreeGrafter"/>
</dbReference>
<dbReference type="Proteomes" id="UP000018040">
    <property type="component" value="Unassembled WGS sequence"/>
</dbReference>
<dbReference type="PANTHER" id="PTHR34707:SF1">
    <property type="entry name" value="VIMENTIN-TYPE INTERMEDIATE FILAMENT-ASSOCIATED COILED-COIL PROTEIN"/>
    <property type="match status" value="1"/>
</dbReference>
<feature type="coiled-coil region" evidence="1">
    <location>
        <begin position="63"/>
        <end position="170"/>
    </location>
</feature>
<evidence type="ECO:0000313" key="3">
    <source>
        <dbReference type="Proteomes" id="UP000018040"/>
    </source>
</evidence>
<reference evidence="3" key="1">
    <citation type="submission" date="2012-02" db="EMBL/GenBank/DDBJ databases">
        <title>Genome sequencing of Giardia lamblia Genotypes A2 and B isolates (DH and GS) and comparative analysis with the genomes of Genotypes A1 and E (WB and Pig).</title>
        <authorList>
            <person name="Adam R."/>
            <person name="Dahlstrom E."/>
            <person name="Martens C."/>
            <person name="Bruno D."/>
            <person name="Barbian K."/>
            <person name="Porcella S.F."/>
            <person name="Nash T."/>
        </authorList>
    </citation>
    <scope>NUCLEOTIDE SEQUENCE</scope>
    <source>
        <strain evidence="3">GS</strain>
    </source>
</reference>
<feature type="coiled-coil region" evidence="1">
    <location>
        <begin position="251"/>
        <end position="285"/>
    </location>
</feature>